<protein>
    <submittedName>
        <fullName evidence="2">Uncharacterized protein</fullName>
    </submittedName>
</protein>
<accession>A0AAN9LY83</accession>
<comment type="caution">
    <text evidence="2">The sequence shown here is derived from an EMBL/GenBank/DDBJ whole genome shotgun (WGS) entry which is preliminary data.</text>
</comment>
<feature type="compositionally biased region" description="Polar residues" evidence="1">
    <location>
        <begin position="1"/>
        <end position="12"/>
    </location>
</feature>
<feature type="region of interest" description="Disordered" evidence="1">
    <location>
        <begin position="1"/>
        <end position="42"/>
    </location>
</feature>
<feature type="region of interest" description="Disordered" evidence="1">
    <location>
        <begin position="58"/>
        <end position="80"/>
    </location>
</feature>
<reference evidence="2 3" key="1">
    <citation type="submission" date="2024-01" db="EMBL/GenBank/DDBJ databases">
        <title>The genomes of 5 underutilized Papilionoideae crops provide insights into root nodulation and disease resistanc.</title>
        <authorList>
            <person name="Jiang F."/>
        </authorList>
    </citation>
    <scope>NUCLEOTIDE SEQUENCE [LARGE SCALE GENOMIC DNA]</scope>
    <source>
        <strain evidence="2">LVBAO_FW01</strain>
        <tissue evidence="2">Leaves</tissue>
    </source>
</reference>
<dbReference type="EMBL" id="JAYMYQ010000003">
    <property type="protein sequence ID" value="KAK7343976.1"/>
    <property type="molecule type" value="Genomic_DNA"/>
</dbReference>
<feature type="compositionally biased region" description="Polar residues" evidence="1">
    <location>
        <begin position="20"/>
        <end position="42"/>
    </location>
</feature>
<proteinExistence type="predicted"/>
<name>A0AAN9LY83_CANGL</name>
<dbReference type="Proteomes" id="UP001367508">
    <property type="component" value="Unassembled WGS sequence"/>
</dbReference>
<organism evidence="2 3">
    <name type="scientific">Canavalia gladiata</name>
    <name type="common">Sword bean</name>
    <name type="synonym">Dolichos gladiatus</name>
    <dbReference type="NCBI Taxonomy" id="3824"/>
    <lineage>
        <taxon>Eukaryota</taxon>
        <taxon>Viridiplantae</taxon>
        <taxon>Streptophyta</taxon>
        <taxon>Embryophyta</taxon>
        <taxon>Tracheophyta</taxon>
        <taxon>Spermatophyta</taxon>
        <taxon>Magnoliopsida</taxon>
        <taxon>eudicotyledons</taxon>
        <taxon>Gunneridae</taxon>
        <taxon>Pentapetalae</taxon>
        <taxon>rosids</taxon>
        <taxon>fabids</taxon>
        <taxon>Fabales</taxon>
        <taxon>Fabaceae</taxon>
        <taxon>Papilionoideae</taxon>
        <taxon>50 kb inversion clade</taxon>
        <taxon>NPAAA clade</taxon>
        <taxon>indigoferoid/millettioid clade</taxon>
        <taxon>Phaseoleae</taxon>
        <taxon>Canavalia</taxon>
    </lineage>
</organism>
<dbReference type="PANTHER" id="PTHR38382:SF1">
    <property type="entry name" value="RNA-BINDING PROTEIN"/>
    <property type="match status" value="1"/>
</dbReference>
<evidence type="ECO:0000313" key="3">
    <source>
        <dbReference type="Proteomes" id="UP001367508"/>
    </source>
</evidence>
<evidence type="ECO:0000256" key="1">
    <source>
        <dbReference type="SAM" id="MobiDB-lite"/>
    </source>
</evidence>
<gene>
    <name evidence="2" type="ORF">VNO77_13142</name>
</gene>
<sequence length="255" mass="28188">MNSKSKSKNPTSIRAFGQRSIASTFRSLTPNDSEGSVQNQASRKIEVAHLSLSHFLDRGTQKSSHLPQTVPGKSTPFLSPLGLRRIPGGEEAGNVKQFEKGKNSASGCDDKVIFEGFKHTEEDKGDFVSQIDIGELENSVAGDIQESKKRKNPCEGGNENLDARKHVVVLGDANGRGWWDYDMEGVDNEQRLCSMFEANPIKVRSILFNFLNGSGKVSHFKKLQVYIFGIASNRRLRIQVVSIPIDQSFTIDCSI</sequence>
<keyword evidence="3" id="KW-1185">Reference proteome</keyword>
<dbReference type="PANTHER" id="PTHR38382">
    <property type="entry name" value="RNA-BINDING PROTEIN"/>
    <property type="match status" value="1"/>
</dbReference>
<evidence type="ECO:0000313" key="2">
    <source>
        <dbReference type="EMBL" id="KAK7343976.1"/>
    </source>
</evidence>
<dbReference type="AlphaFoldDB" id="A0AAN9LY83"/>